<evidence type="ECO:0000313" key="2">
    <source>
        <dbReference type="EMBL" id="KAG5168707.1"/>
    </source>
</evidence>
<name>A0A8H7XSS1_PSICU</name>
<dbReference type="OrthoDB" id="3067340at2759"/>
<dbReference type="EMBL" id="JAFIQS010000005">
    <property type="protein sequence ID" value="KAG5168707.1"/>
    <property type="molecule type" value="Genomic_DNA"/>
</dbReference>
<comment type="caution">
    <text evidence="1">The sequence shown here is derived from an EMBL/GenBank/DDBJ whole genome shotgun (WGS) entry which is preliminary data.</text>
</comment>
<reference evidence="1" key="1">
    <citation type="submission" date="2021-02" db="EMBL/GenBank/DDBJ databases">
        <title>Psilocybe cubensis genome.</title>
        <authorList>
            <person name="Mckernan K.J."/>
            <person name="Crawford S."/>
            <person name="Trippe A."/>
            <person name="Kane L.T."/>
            <person name="Mclaughlin S."/>
        </authorList>
    </citation>
    <scope>NUCLEOTIDE SEQUENCE [LARGE SCALE GENOMIC DNA]</scope>
    <source>
        <strain evidence="1">MGC-MH-2018</strain>
    </source>
</reference>
<dbReference type="AlphaFoldDB" id="A0A8H7XSS1"/>
<evidence type="ECO:0000313" key="1">
    <source>
        <dbReference type="EMBL" id="KAG5164849.1"/>
    </source>
</evidence>
<sequence length="255" mass="28926">MATQSARTARQKVHDIIRPFGVGSVDDFLYFLKWSSSVITGASALAFFTGEDITPHNLSLSVSQTGRSRVHVFCVRHGYEYLQTFHSDNEQSVWTEHSYYCNFESGRQITVTISRNHVPFLPVFNFSTTFGMNFITPQGAVCLYPEYLPRNQGVILYRRSDNEVIGELLHRHNFILQPSCDNTVRSFLEHPRGMSLDTILFIPLDNSYVGASPMQQYDIVWRLAGQSGSPNGAVIDLQSDQIRGFSKTFRRAITI</sequence>
<protein>
    <submittedName>
        <fullName evidence="1">Uncharacterized protein</fullName>
    </submittedName>
</protein>
<gene>
    <name evidence="2" type="ORF">JR316_005259</name>
    <name evidence="1" type="ORF">JR316_010494</name>
</gene>
<organism evidence="1">
    <name type="scientific">Psilocybe cubensis</name>
    <name type="common">Psychedelic mushroom</name>
    <name type="synonym">Stropharia cubensis</name>
    <dbReference type="NCBI Taxonomy" id="181762"/>
    <lineage>
        <taxon>Eukaryota</taxon>
        <taxon>Fungi</taxon>
        <taxon>Dikarya</taxon>
        <taxon>Basidiomycota</taxon>
        <taxon>Agaricomycotina</taxon>
        <taxon>Agaricomycetes</taxon>
        <taxon>Agaricomycetidae</taxon>
        <taxon>Agaricales</taxon>
        <taxon>Agaricineae</taxon>
        <taxon>Strophariaceae</taxon>
        <taxon>Psilocybe</taxon>
    </lineage>
</organism>
<accession>A0A8H7XSS1</accession>
<dbReference type="EMBL" id="JAFIQS010000011">
    <property type="protein sequence ID" value="KAG5164849.1"/>
    <property type="molecule type" value="Genomic_DNA"/>
</dbReference>
<proteinExistence type="predicted"/>